<keyword evidence="1" id="KW-1133">Transmembrane helix</keyword>
<dbReference type="HOGENOM" id="CLU_2140238_0_0_2"/>
<dbReference type="NCBIfam" id="TIGR04209">
    <property type="entry name" value="sarcinarray"/>
    <property type="match status" value="1"/>
</dbReference>
<keyword evidence="1" id="KW-0472">Membrane</keyword>
<dbReference type="InterPro" id="IPR026450">
    <property type="entry name" value="MAST_dom"/>
</dbReference>
<gene>
    <name evidence="2" type="ORF">MSSAC_1246</name>
</gene>
<dbReference type="PATRIC" id="fig|1434118.4.peg.1585"/>
<evidence type="ECO:0000313" key="2">
    <source>
        <dbReference type="EMBL" id="AKB35836.1"/>
    </source>
</evidence>
<feature type="transmembrane region" description="Helical" evidence="1">
    <location>
        <begin position="88"/>
        <end position="107"/>
    </location>
</feature>
<evidence type="ECO:0008006" key="4">
    <source>
        <dbReference type="Google" id="ProtNLM"/>
    </source>
</evidence>
<dbReference type="AlphaFoldDB" id="A0A0E3LCN6"/>
<organism evidence="2 3">
    <name type="scientific">Methanosarcina siciliae C2J</name>
    <dbReference type="NCBI Taxonomy" id="1434118"/>
    <lineage>
        <taxon>Archaea</taxon>
        <taxon>Methanobacteriati</taxon>
        <taxon>Methanobacteriota</taxon>
        <taxon>Stenosarchaea group</taxon>
        <taxon>Methanomicrobia</taxon>
        <taxon>Methanosarcinales</taxon>
        <taxon>Methanosarcinaceae</taxon>
        <taxon>Methanosarcina</taxon>
    </lineage>
</organism>
<keyword evidence="1" id="KW-0812">Transmembrane</keyword>
<dbReference type="EMBL" id="CP009508">
    <property type="protein sequence ID" value="AKB35836.1"/>
    <property type="molecule type" value="Genomic_DNA"/>
</dbReference>
<dbReference type="KEGG" id="msj:MSSAC_1246"/>
<evidence type="ECO:0000256" key="1">
    <source>
        <dbReference type="SAM" id="Phobius"/>
    </source>
</evidence>
<dbReference type="NCBIfam" id="TIGR04204">
    <property type="entry name" value="MAST_ArtA_sort"/>
    <property type="match status" value="1"/>
</dbReference>
<name>A0A0E3LCN6_9EURY</name>
<reference evidence="2 3" key="1">
    <citation type="submission" date="2014-07" db="EMBL/GenBank/DDBJ databases">
        <title>Methanogenic archaea and the global carbon cycle.</title>
        <authorList>
            <person name="Henriksen J.R."/>
            <person name="Luke J."/>
            <person name="Reinhart S."/>
            <person name="Benedict M.N."/>
            <person name="Youngblut N.D."/>
            <person name="Metcalf M.E."/>
            <person name="Whitaker R.J."/>
            <person name="Metcalf W.W."/>
        </authorList>
    </citation>
    <scope>NUCLEOTIDE SEQUENCE [LARGE SCALE GENOMIC DNA]</scope>
    <source>
        <strain evidence="2 3">C2J</strain>
    </source>
</reference>
<accession>A0A0E3LCN6</accession>
<protein>
    <recommendedName>
        <fullName evidence="4">Sarcinarray family MAST domain-containing protein</fullName>
    </recommendedName>
</protein>
<dbReference type="InterPro" id="IPR026476">
    <property type="entry name" value="Sarcinarray_fam"/>
</dbReference>
<proteinExistence type="predicted"/>
<sequence>MNQYSRIVLMANESHIFEWTVIPTDKWAGGSMPINFHYSIIEKGNPEPVVNSEFTVAYCTISNEYYEGEIPTSEEQPVSETEPSSTSASAPAFTLVAAISALVLVFFRFSRH</sequence>
<dbReference type="Proteomes" id="UP000033123">
    <property type="component" value="Chromosome"/>
</dbReference>
<evidence type="ECO:0000313" key="3">
    <source>
        <dbReference type="Proteomes" id="UP000033123"/>
    </source>
</evidence>